<accession>A0A1B6MEX2</accession>
<evidence type="ECO:0000256" key="1">
    <source>
        <dbReference type="ARBA" id="ARBA00004370"/>
    </source>
</evidence>
<dbReference type="PANTHER" id="PTHR46730">
    <property type="entry name" value="POLYCYSTIN-1"/>
    <property type="match status" value="1"/>
</dbReference>
<proteinExistence type="predicted"/>
<evidence type="ECO:0000256" key="4">
    <source>
        <dbReference type="ARBA" id="ARBA00022989"/>
    </source>
</evidence>
<feature type="non-terminal residue" evidence="7">
    <location>
        <position position="1"/>
    </location>
</feature>
<reference evidence="7" key="1">
    <citation type="submission" date="2015-11" db="EMBL/GenBank/DDBJ databases">
        <title>De novo transcriptome assembly of four potential Pierce s Disease insect vectors from Arizona vineyards.</title>
        <authorList>
            <person name="Tassone E.E."/>
        </authorList>
    </citation>
    <scope>NUCLEOTIDE SEQUENCE</scope>
</reference>
<keyword evidence="3" id="KW-0677">Repeat</keyword>
<dbReference type="GO" id="GO:0005886">
    <property type="term" value="C:plasma membrane"/>
    <property type="evidence" value="ECO:0007669"/>
    <property type="project" value="TreeGrafter"/>
</dbReference>
<evidence type="ECO:0000256" key="2">
    <source>
        <dbReference type="ARBA" id="ARBA00022692"/>
    </source>
</evidence>
<evidence type="ECO:0000313" key="7">
    <source>
        <dbReference type="EMBL" id="JAT34435.1"/>
    </source>
</evidence>
<feature type="domain" description="PKD/REJ-like" evidence="6">
    <location>
        <begin position="1"/>
        <end position="220"/>
    </location>
</feature>
<dbReference type="GO" id="GO:0006816">
    <property type="term" value="P:calcium ion transport"/>
    <property type="evidence" value="ECO:0007669"/>
    <property type="project" value="TreeGrafter"/>
</dbReference>
<sequence length="237" mass="27302">PNMPQSRQRDVYLIWKCVNLALYNRTDEICKPKKFKPSALYYIPPSKLEFGAKYVFTLEVHSDRYLRCGKECQDVKTPKVALLSVSVAEESEKNPYEISIICVENCGEKVVTNNILYLKARIKGLTEEDLVWLFNKGGETPQPTNDIREKDVPDFMLIIKEDSLEPGTNYTITLEIRTLNHLNSFEKYSFDTEINNYEGTCVVDPDSGTQGLTVFNIVCTYDPQSIFVYEFYDKNLN</sequence>
<evidence type="ECO:0000256" key="3">
    <source>
        <dbReference type="ARBA" id="ARBA00022737"/>
    </source>
</evidence>
<dbReference type="EMBL" id="GEBQ01005542">
    <property type="protein sequence ID" value="JAT34435.1"/>
    <property type="molecule type" value="Transcribed_RNA"/>
</dbReference>
<dbReference type="InterPro" id="IPR002859">
    <property type="entry name" value="PKD/REJ-like"/>
</dbReference>
<gene>
    <name evidence="7" type="ORF">g.51709</name>
</gene>
<protein>
    <recommendedName>
        <fullName evidence="6">PKD/REJ-like domain-containing protein</fullName>
    </recommendedName>
</protein>
<dbReference type="AlphaFoldDB" id="A0A1B6MEX2"/>
<dbReference type="Pfam" id="PF02010">
    <property type="entry name" value="REJ"/>
    <property type="match status" value="1"/>
</dbReference>
<dbReference type="PANTHER" id="PTHR46730:SF1">
    <property type="entry name" value="PLAT DOMAIN-CONTAINING PROTEIN"/>
    <property type="match status" value="1"/>
</dbReference>
<keyword evidence="5" id="KW-0472">Membrane</keyword>
<keyword evidence="2" id="KW-0812">Transmembrane</keyword>
<comment type="subcellular location">
    <subcellularLocation>
        <location evidence="1">Membrane</location>
    </subcellularLocation>
</comment>
<feature type="non-terminal residue" evidence="7">
    <location>
        <position position="237"/>
    </location>
</feature>
<name>A0A1B6MEX2_9HEMI</name>
<evidence type="ECO:0000256" key="5">
    <source>
        <dbReference type="ARBA" id="ARBA00023136"/>
    </source>
</evidence>
<keyword evidence="4" id="KW-1133">Transmembrane helix</keyword>
<organism evidence="7">
    <name type="scientific">Graphocephala atropunctata</name>
    <dbReference type="NCBI Taxonomy" id="36148"/>
    <lineage>
        <taxon>Eukaryota</taxon>
        <taxon>Metazoa</taxon>
        <taxon>Ecdysozoa</taxon>
        <taxon>Arthropoda</taxon>
        <taxon>Hexapoda</taxon>
        <taxon>Insecta</taxon>
        <taxon>Pterygota</taxon>
        <taxon>Neoptera</taxon>
        <taxon>Paraneoptera</taxon>
        <taxon>Hemiptera</taxon>
        <taxon>Auchenorrhyncha</taxon>
        <taxon>Membracoidea</taxon>
        <taxon>Cicadellidae</taxon>
        <taxon>Cicadellinae</taxon>
        <taxon>Cicadellini</taxon>
        <taxon>Graphocephala</taxon>
    </lineage>
</organism>
<evidence type="ECO:0000259" key="6">
    <source>
        <dbReference type="Pfam" id="PF02010"/>
    </source>
</evidence>
<dbReference type="GO" id="GO:0005261">
    <property type="term" value="F:monoatomic cation channel activity"/>
    <property type="evidence" value="ECO:0007669"/>
    <property type="project" value="TreeGrafter"/>
</dbReference>